<protein>
    <submittedName>
        <fullName evidence="2">HRDC domain protein</fullName>
    </submittedName>
</protein>
<gene>
    <name evidence="2" type="ORF">GALL_531740</name>
</gene>
<proteinExistence type="predicted"/>
<dbReference type="InterPro" id="IPR044876">
    <property type="entry name" value="HRDC_dom_sf"/>
</dbReference>
<dbReference type="AlphaFoldDB" id="A0A1J5PCM9"/>
<organism evidence="2">
    <name type="scientific">mine drainage metagenome</name>
    <dbReference type="NCBI Taxonomy" id="410659"/>
    <lineage>
        <taxon>unclassified sequences</taxon>
        <taxon>metagenomes</taxon>
        <taxon>ecological metagenomes</taxon>
    </lineage>
</organism>
<dbReference type="PROSITE" id="PS50967">
    <property type="entry name" value="HRDC"/>
    <property type="match status" value="1"/>
</dbReference>
<sequence>MVFPDATLQAIALARPATLDALRGISGVGDKKRDTFGPALLDLMRSGDVR</sequence>
<accession>A0A1J5PCM9</accession>
<dbReference type="InterPro" id="IPR010997">
    <property type="entry name" value="HRDC-like_sf"/>
</dbReference>
<dbReference type="Gene3D" id="1.10.150.80">
    <property type="entry name" value="HRDC domain"/>
    <property type="match status" value="1"/>
</dbReference>
<dbReference type="InterPro" id="IPR002121">
    <property type="entry name" value="HRDC_dom"/>
</dbReference>
<feature type="domain" description="HRDC" evidence="1">
    <location>
        <begin position="1"/>
        <end position="50"/>
    </location>
</feature>
<dbReference type="SUPFAM" id="SSF47819">
    <property type="entry name" value="HRDC-like"/>
    <property type="match status" value="1"/>
</dbReference>
<reference evidence="2" key="1">
    <citation type="submission" date="2016-10" db="EMBL/GenBank/DDBJ databases">
        <title>Sequence of Gallionella enrichment culture.</title>
        <authorList>
            <person name="Poehlein A."/>
            <person name="Muehling M."/>
            <person name="Daniel R."/>
        </authorList>
    </citation>
    <scope>NUCLEOTIDE SEQUENCE</scope>
</reference>
<dbReference type="GO" id="GO:0003676">
    <property type="term" value="F:nucleic acid binding"/>
    <property type="evidence" value="ECO:0007669"/>
    <property type="project" value="InterPro"/>
</dbReference>
<dbReference type="EMBL" id="MLJW01007468">
    <property type="protein sequence ID" value="OIQ65268.1"/>
    <property type="molecule type" value="Genomic_DNA"/>
</dbReference>
<evidence type="ECO:0000259" key="1">
    <source>
        <dbReference type="PROSITE" id="PS50967"/>
    </source>
</evidence>
<dbReference type="Pfam" id="PF00570">
    <property type="entry name" value="HRDC"/>
    <property type="match status" value="1"/>
</dbReference>
<evidence type="ECO:0000313" key="2">
    <source>
        <dbReference type="EMBL" id="OIQ65268.1"/>
    </source>
</evidence>
<name>A0A1J5PCM9_9ZZZZ</name>
<dbReference type="GO" id="GO:0000166">
    <property type="term" value="F:nucleotide binding"/>
    <property type="evidence" value="ECO:0007669"/>
    <property type="project" value="InterPro"/>
</dbReference>
<comment type="caution">
    <text evidence="2">The sequence shown here is derived from an EMBL/GenBank/DDBJ whole genome shotgun (WGS) entry which is preliminary data.</text>
</comment>